<keyword evidence="4 5" id="KW-0472">Membrane</keyword>
<dbReference type="PANTHER" id="PTHR22950">
    <property type="entry name" value="AMINO ACID TRANSPORTER"/>
    <property type="match status" value="1"/>
</dbReference>
<evidence type="ECO:0000256" key="3">
    <source>
        <dbReference type="ARBA" id="ARBA00022989"/>
    </source>
</evidence>
<keyword evidence="2 5" id="KW-0812">Transmembrane</keyword>
<dbReference type="Pfam" id="PF01490">
    <property type="entry name" value="Aa_trans"/>
    <property type="match status" value="1"/>
</dbReference>
<feature type="transmembrane region" description="Helical" evidence="5">
    <location>
        <begin position="330"/>
        <end position="352"/>
    </location>
</feature>
<dbReference type="EMBL" id="GECZ01016246">
    <property type="protein sequence ID" value="JAS53523.1"/>
    <property type="molecule type" value="Transcribed_RNA"/>
</dbReference>
<dbReference type="GO" id="GO:0015179">
    <property type="term" value="F:L-amino acid transmembrane transporter activity"/>
    <property type="evidence" value="ECO:0007669"/>
    <property type="project" value="TreeGrafter"/>
</dbReference>
<accession>A0A1B6FU62</accession>
<feature type="transmembrane region" description="Helical" evidence="5">
    <location>
        <begin position="183"/>
        <end position="200"/>
    </location>
</feature>
<organism evidence="7">
    <name type="scientific">Cuerna arida</name>
    <dbReference type="NCBI Taxonomy" id="1464854"/>
    <lineage>
        <taxon>Eukaryota</taxon>
        <taxon>Metazoa</taxon>
        <taxon>Ecdysozoa</taxon>
        <taxon>Arthropoda</taxon>
        <taxon>Hexapoda</taxon>
        <taxon>Insecta</taxon>
        <taxon>Pterygota</taxon>
        <taxon>Neoptera</taxon>
        <taxon>Paraneoptera</taxon>
        <taxon>Hemiptera</taxon>
        <taxon>Auchenorrhyncha</taxon>
        <taxon>Membracoidea</taxon>
        <taxon>Cicadellidae</taxon>
        <taxon>Cicadellinae</taxon>
        <taxon>Proconiini</taxon>
        <taxon>Cuerna</taxon>
    </lineage>
</organism>
<feature type="domain" description="Amino acid transporter transmembrane" evidence="6">
    <location>
        <begin position="50"/>
        <end position="451"/>
    </location>
</feature>
<keyword evidence="3 5" id="KW-1133">Transmembrane helix</keyword>
<feature type="transmembrane region" description="Helical" evidence="5">
    <location>
        <begin position="372"/>
        <end position="389"/>
    </location>
</feature>
<sequence length="466" mass="52146">MEVEQFLSHGDSKMPTVLKYEFELDKNADFANDDENFDPFADRKELKNATTSFDTFVHLFKSSVGSGVLTMPMAFTQAGIVAGSFLMVLVASVCINCSYVLVKSAHKLYRKTRKSAMSYAEVADAAFKNGPQPVRKFANTARNTVTFGLGLAYFGACSVFAIIAANNFKQVLEHNVPSIQLNIRYYIATLLIPLIFLCWIRDLKLLAPVSLISSICMIYGLLVSVYLMIRDYGSDLIKDVEIVAVQKVSLWPTFLSMTVFSIMSIGTVMPLENNMRNPKKYLGLCGILNLALFIVSILYAAFGLIGYLTYGDKCHSTITLNLPLNNYLSQSVKLAIAISVFLGYSLMFYVCFEIVWTAIKDKFHKNPLRWNYVFRSLMVFLTIFIAFVQPNIIPLVGLIGALCFSICGLILPILIEIFTFWDEGWGLCKFGTYKNALFLFVSSIVLVFGTFNACKDIINTDFTETA</sequence>
<feature type="transmembrane region" description="Helical" evidence="5">
    <location>
        <begin position="78"/>
        <end position="102"/>
    </location>
</feature>
<evidence type="ECO:0000256" key="1">
    <source>
        <dbReference type="ARBA" id="ARBA00004141"/>
    </source>
</evidence>
<dbReference type="InterPro" id="IPR013057">
    <property type="entry name" value="AA_transpt_TM"/>
</dbReference>
<feature type="transmembrane region" description="Helical" evidence="5">
    <location>
        <begin position="433"/>
        <end position="451"/>
    </location>
</feature>
<dbReference type="GO" id="GO:0005774">
    <property type="term" value="C:vacuolar membrane"/>
    <property type="evidence" value="ECO:0007669"/>
    <property type="project" value="TreeGrafter"/>
</dbReference>
<name>A0A1B6FU62_9HEMI</name>
<evidence type="ECO:0000256" key="2">
    <source>
        <dbReference type="ARBA" id="ARBA00022692"/>
    </source>
</evidence>
<dbReference type="AlphaFoldDB" id="A0A1B6FU62"/>
<feature type="transmembrane region" description="Helical" evidence="5">
    <location>
        <begin position="145"/>
        <end position="163"/>
    </location>
</feature>
<feature type="transmembrane region" description="Helical" evidence="5">
    <location>
        <begin position="205"/>
        <end position="229"/>
    </location>
</feature>
<proteinExistence type="predicted"/>
<protein>
    <recommendedName>
        <fullName evidence="6">Amino acid transporter transmembrane domain-containing protein</fullName>
    </recommendedName>
</protein>
<gene>
    <name evidence="7" type="ORF">g.6972</name>
</gene>
<evidence type="ECO:0000256" key="5">
    <source>
        <dbReference type="SAM" id="Phobius"/>
    </source>
</evidence>
<comment type="subcellular location">
    <subcellularLocation>
        <location evidence="1">Membrane</location>
        <topology evidence="1">Multi-pass membrane protein</topology>
    </subcellularLocation>
</comment>
<feature type="transmembrane region" description="Helical" evidence="5">
    <location>
        <begin position="249"/>
        <end position="269"/>
    </location>
</feature>
<dbReference type="PANTHER" id="PTHR22950:SF154">
    <property type="entry name" value="PROTON-COUPLED AMINO ACID TRANSPORTER-LIKE PROTEIN PATHETIC"/>
    <property type="match status" value="1"/>
</dbReference>
<feature type="transmembrane region" description="Helical" evidence="5">
    <location>
        <begin position="395"/>
        <end position="421"/>
    </location>
</feature>
<reference evidence="7" key="1">
    <citation type="submission" date="2015-11" db="EMBL/GenBank/DDBJ databases">
        <title>De novo transcriptome assembly of four potential Pierce s Disease insect vectors from Arizona vineyards.</title>
        <authorList>
            <person name="Tassone E.E."/>
        </authorList>
    </citation>
    <scope>NUCLEOTIDE SEQUENCE</scope>
</reference>
<evidence type="ECO:0000256" key="4">
    <source>
        <dbReference type="ARBA" id="ARBA00023136"/>
    </source>
</evidence>
<evidence type="ECO:0000259" key="6">
    <source>
        <dbReference type="Pfam" id="PF01490"/>
    </source>
</evidence>
<feature type="transmembrane region" description="Helical" evidence="5">
    <location>
        <begin position="281"/>
        <end position="310"/>
    </location>
</feature>
<evidence type="ECO:0000313" key="7">
    <source>
        <dbReference type="EMBL" id="JAS53523.1"/>
    </source>
</evidence>